<dbReference type="Proteomes" id="UP001279734">
    <property type="component" value="Unassembled WGS sequence"/>
</dbReference>
<gene>
    <name evidence="3" type="ORF">Nepgr_024291</name>
</gene>
<protein>
    <recommendedName>
        <fullName evidence="5">Pentatricopeptide repeat-containing protein</fullName>
    </recommendedName>
</protein>
<feature type="repeat" description="PPR" evidence="2">
    <location>
        <begin position="299"/>
        <end position="333"/>
    </location>
</feature>
<evidence type="ECO:0000256" key="2">
    <source>
        <dbReference type="PROSITE-ProRule" id="PRU00708"/>
    </source>
</evidence>
<dbReference type="AlphaFoldDB" id="A0AAD3T3Q2"/>
<accession>A0AAD3T3Q2</accession>
<comment type="caution">
    <text evidence="3">The sequence shown here is derived from an EMBL/GenBank/DDBJ whole genome shotgun (WGS) entry which is preliminary data.</text>
</comment>
<evidence type="ECO:0000256" key="1">
    <source>
        <dbReference type="ARBA" id="ARBA00022737"/>
    </source>
</evidence>
<reference evidence="3" key="1">
    <citation type="submission" date="2023-05" db="EMBL/GenBank/DDBJ databases">
        <title>Nepenthes gracilis genome sequencing.</title>
        <authorList>
            <person name="Fukushima K."/>
        </authorList>
    </citation>
    <scope>NUCLEOTIDE SEQUENCE</scope>
    <source>
        <strain evidence="3">SING2019-196</strain>
    </source>
</reference>
<dbReference type="NCBIfam" id="TIGR00756">
    <property type="entry name" value="PPR"/>
    <property type="match status" value="7"/>
</dbReference>
<proteinExistence type="predicted"/>
<organism evidence="3 4">
    <name type="scientific">Nepenthes gracilis</name>
    <name type="common">Slender pitcher plant</name>
    <dbReference type="NCBI Taxonomy" id="150966"/>
    <lineage>
        <taxon>Eukaryota</taxon>
        <taxon>Viridiplantae</taxon>
        <taxon>Streptophyta</taxon>
        <taxon>Embryophyta</taxon>
        <taxon>Tracheophyta</taxon>
        <taxon>Spermatophyta</taxon>
        <taxon>Magnoliopsida</taxon>
        <taxon>eudicotyledons</taxon>
        <taxon>Gunneridae</taxon>
        <taxon>Pentapetalae</taxon>
        <taxon>Caryophyllales</taxon>
        <taxon>Nepenthaceae</taxon>
        <taxon>Nepenthes</taxon>
    </lineage>
</organism>
<dbReference type="PROSITE" id="PS51375">
    <property type="entry name" value="PPR"/>
    <property type="match status" value="8"/>
</dbReference>
<feature type="repeat" description="PPR" evidence="2">
    <location>
        <begin position="513"/>
        <end position="547"/>
    </location>
</feature>
<feature type="repeat" description="PPR" evidence="2">
    <location>
        <begin position="444"/>
        <end position="478"/>
    </location>
</feature>
<feature type="repeat" description="PPR" evidence="2">
    <location>
        <begin position="334"/>
        <end position="364"/>
    </location>
</feature>
<evidence type="ECO:0000313" key="3">
    <source>
        <dbReference type="EMBL" id="GMH22448.1"/>
    </source>
</evidence>
<dbReference type="InterPro" id="IPR011990">
    <property type="entry name" value="TPR-like_helical_dom_sf"/>
</dbReference>
<feature type="repeat" description="PPR" evidence="2">
    <location>
        <begin position="409"/>
        <end position="443"/>
    </location>
</feature>
<dbReference type="PANTHER" id="PTHR47942:SF16">
    <property type="entry name" value="PENTATRICOPEPTIDE REPEAT DOMAIN CONTAINING PROTEIN-RELATED"/>
    <property type="match status" value="1"/>
</dbReference>
<name>A0AAD3T3Q2_NEPGR</name>
<dbReference type="PANTHER" id="PTHR47942">
    <property type="entry name" value="TETRATRICOPEPTIDE REPEAT (TPR)-LIKE SUPERFAMILY PROTEIN-RELATED"/>
    <property type="match status" value="1"/>
</dbReference>
<feature type="repeat" description="PPR" evidence="2">
    <location>
        <begin position="373"/>
        <end position="407"/>
    </location>
</feature>
<dbReference type="Pfam" id="PF13041">
    <property type="entry name" value="PPR_2"/>
    <property type="match status" value="3"/>
</dbReference>
<feature type="repeat" description="PPR" evidence="2">
    <location>
        <begin position="186"/>
        <end position="220"/>
    </location>
</feature>
<sequence>MSVTSTAPIYPKLLRLITPQNTRICPSFLHHLATEPPPPTEIPPPSVVAQVADILKTNDEESWRTNCQLNHLLFSNSSPVSSHYFLQITRQLGNSDTAFKFLQYLHSSSPSPEAASLSSTFQAICELAGREPNSQNKLLALLNTSKELNVPLTINCAISLIRLFGRAKMVNDSMIVYNELDQSLRNTHVRNVLIDVLLRCGQLDNALKVLDEMLQTAAEFPPNGNTGDIVFAGLLKFEKYERSVKEEEIVELVSKFGNYSVFPDSMRLTQLITKFCRHRKSERAWDLLHVVMESGGPVEVPSFNALLTGLGRVAEVEKMNLLMKEMKEKGIIPNVVTFGIVINHLCKSRRLDQAQEVLEKMRDGEDGVSVKPDVVIYNTLIDGLCKIGRQEEGLTLIDRMRSDDHCEPNTITYNCLIDGFCKAGELDRAHELFIAMNGSGVQPNVITINSLVDGMCRHGRISSAIEFFNKMKDKGLEGNEVTYTTLISAFCNVNNINKALDLFHVMREKCRPDAIVYFTLICGLSQAGRVDEASSIASQMKKMDLCQTLGATMY</sequence>
<dbReference type="Pfam" id="PF01535">
    <property type="entry name" value="PPR"/>
    <property type="match status" value="1"/>
</dbReference>
<dbReference type="Pfam" id="PF12854">
    <property type="entry name" value="PPR_1"/>
    <property type="match status" value="1"/>
</dbReference>
<evidence type="ECO:0008006" key="5">
    <source>
        <dbReference type="Google" id="ProtNLM"/>
    </source>
</evidence>
<dbReference type="Gene3D" id="1.25.40.10">
    <property type="entry name" value="Tetratricopeptide repeat domain"/>
    <property type="match status" value="4"/>
</dbReference>
<keyword evidence="4" id="KW-1185">Reference proteome</keyword>
<evidence type="ECO:0000313" key="4">
    <source>
        <dbReference type="Proteomes" id="UP001279734"/>
    </source>
</evidence>
<dbReference type="InterPro" id="IPR051222">
    <property type="entry name" value="PPR/CCM1_RNA-binding"/>
</dbReference>
<dbReference type="InterPro" id="IPR002885">
    <property type="entry name" value="PPR_rpt"/>
</dbReference>
<keyword evidence="1" id="KW-0677">Repeat</keyword>
<dbReference type="EMBL" id="BSYO01000024">
    <property type="protein sequence ID" value="GMH22448.1"/>
    <property type="molecule type" value="Genomic_DNA"/>
</dbReference>
<feature type="repeat" description="PPR" evidence="2">
    <location>
        <begin position="479"/>
        <end position="509"/>
    </location>
</feature>